<comment type="caution">
    <text evidence="2">The sequence shown here is derived from an EMBL/GenBank/DDBJ whole genome shotgun (WGS) entry which is preliminary data.</text>
</comment>
<dbReference type="PANTHER" id="PTHR10073:SF12">
    <property type="entry name" value="DNA MISMATCH REPAIR PROTEIN MLH1"/>
    <property type="match status" value="1"/>
</dbReference>
<dbReference type="InterPro" id="IPR038973">
    <property type="entry name" value="MutL/Mlh/Pms-like"/>
</dbReference>
<gene>
    <name evidence="2" type="ORF">EA686_13700</name>
</gene>
<sequence length="108" mass="11541">MTDEKLTQRRIHTLDAALANQIAAGEVIERPSSVVKELLENSIDAGATELIVRIAQGGSTLIEIIDNGHGIHPDDLPLAVMRHATSKIKTAEDLHAIVSLGFRGEALA</sequence>
<feature type="non-terminal residue" evidence="2">
    <location>
        <position position="108"/>
    </location>
</feature>
<dbReference type="PROSITE" id="PS00058">
    <property type="entry name" value="DNA_MISMATCH_REPAIR_1"/>
    <property type="match status" value="1"/>
</dbReference>
<dbReference type="GO" id="GO:0016887">
    <property type="term" value="F:ATP hydrolysis activity"/>
    <property type="evidence" value="ECO:0007669"/>
    <property type="project" value="InterPro"/>
</dbReference>
<proteinExistence type="inferred from homology"/>
<dbReference type="AlphaFoldDB" id="A0A429MNQ1"/>
<name>A0A429MNQ1_ACIBA</name>
<dbReference type="PANTHER" id="PTHR10073">
    <property type="entry name" value="DNA MISMATCH REPAIR PROTEIN MLH, PMS, MUTL"/>
    <property type="match status" value="1"/>
</dbReference>
<comment type="similarity">
    <text evidence="1">Belongs to the DNA mismatch repair MutL/HexB family.</text>
</comment>
<dbReference type="Gene3D" id="3.30.565.10">
    <property type="entry name" value="Histidine kinase-like ATPase, C-terminal domain"/>
    <property type="match status" value="1"/>
</dbReference>
<dbReference type="Proteomes" id="UP000280073">
    <property type="component" value="Unassembled WGS sequence"/>
</dbReference>
<organism evidence="2 3">
    <name type="scientific">Acinetobacter baumannii</name>
    <dbReference type="NCBI Taxonomy" id="470"/>
    <lineage>
        <taxon>Bacteria</taxon>
        <taxon>Pseudomonadati</taxon>
        <taxon>Pseudomonadota</taxon>
        <taxon>Gammaproteobacteria</taxon>
        <taxon>Moraxellales</taxon>
        <taxon>Moraxellaceae</taxon>
        <taxon>Acinetobacter</taxon>
        <taxon>Acinetobacter calcoaceticus/baumannii complex</taxon>
    </lineage>
</organism>
<dbReference type="InterPro" id="IPR014762">
    <property type="entry name" value="DNA_mismatch_repair_CS"/>
</dbReference>
<evidence type="ECO:0000256" key="1">
    <source>
        <dbReference type="ARBA" id="ARBA00006082"/>
    </source>
</evidence>
<dbReference type="GO" id="GO:0006298">
    <property type="term" value="P:mismatch repair"/>
    <property type="evidence" value="ECO:0007669"/>
    <property type="project" value="InterPro"/>
</dbReference>
<protein>
    <submittedName>
        <fullName evidence="2">DNA mismatch repair protein MutL</fullName>
    </submittedName>
</protein>
<evidence type="ECO:0000313" key="3">
    <source>
        <dbReference type="Proteomes" id="UP000280073"/>
    </source>
</evidence>
<accession>A0A429MNQ1</accession>
<dbReference type="GO" id="GO:0140664">
    <property type="term" value="F:ATP-dependent DNA damage sensor activity"/>
    <property type="evidence" value="ECO:0007669"/>
    <property type="project" value="InterPro"/>
</dbReference>
<reference evidence="2 3" key="1">
    <citation type="submission" date="2018-10" db="EMBL/GenBank/DDBJ databases">
        <title>GWAS and RNA-Seq identify cryptic mechanisms of antimicrobial resistance in Acinetobacter baumannii.</title>
        <authorList>
            <person name="Sahl J.W."/>
        </authorList>
    </citation>
    <scope>NUCLEOTIDE SEQUENCE [LARGE SCALE GENOMIC DNA]</scope>
    <source>
        <strain evidence="2 3">TG28175</strain>
    </source>
</reference>
<evidence type="ECO:0000313" key="2">
    <source>
        <dbReference type="EMBL" id="RSR54009.1"/>
    </source>
</evidence>
<dbReference type="SUPFAM" id="SSF55874">
    <property type="entry name" value="ATPase domain of HSP90 chaperone/DNA topoisomerase II/histidine kinase"/>
    <property type="match status" value="1"/>
</dbReference>
<dbReference type="GO" id="GO:0032300">
    <property type="term" value="C:mismatch repair complex"/>
    <property type="evidence" value="ECO:0007669"/>
    <property type="project" value="InterPro"/>
</dbReference>
<dbReference type="InterPro" id="IPR036890">
    <property type="entry name" value="HATPase_C_sf"/>
</dbReference>
<dbReference type="Pfam" id="PF13589">
    <property type="entry name" value="HATPase_c_3"/>
    <property type="match status" value="1"/>
</dbReference>
<dbReference type="EMBL" id="RFDI01000730">
    <property type="protein sequence ID" value="RSR54009.1"/>
    <property type="molecule type" value="Genomic_DNA"/>
</dbReference>